<dbReference type="KEGG" id="dge:Dgeo_1185"/>
<protein>
    <submittedName>
        <fullName evidence="2">Polysaccharide deacetylase</fullName>
    </submittedName>
</protein>
<accession>Q1IZ52</accession>
<evidence type="ECO:0000313" key="3">
    <source>
        <dbReference type="Proteomes" id="UP000002431"/>
    </source>
</evidence>
<evidence type="ECO:0000259" key="1">
    <source>
        <dbReference type="PROSITE" id="PS51677"/>
    </source>
</evidence>
<sequence>MRWRATILGLLGYVGLPYLLVQRLNLGLVREGQQRRKALALTFDDGPDPATTPAVLDALREAGARATFFVIAGRAQAHPDLIRRMLEEGHGVEAHAARHVHAWARTPWGAFLDPLRATRRVSAVKGRPVRLHRPPHGAYTLATVLGQRAAGVTGAHWSIEGRDWHPASTPDGVRERVNALAFPGAVVVLHDAGPGARNTVPMLPGLLSDLKERGYALVPLEELDGAAPLSLRNLPRRLMRGVDRMFDRLAGTRPAGGRADNLFRVGLVRFPLSGITLQGGVPLPKGTPAAEFHVNNPLLVDLGLRRSLRLAREDFRDLARDLQTRPELQGAQVVFCLSALSPLLATLGFETHDLSPADTRRLRGWANVLRWAYGSDPRAPAPKLSVMSRGAFVARYGEGAALSGPWKKT</sequence>
<dbReference type="Proteomes" id="UP000002431">
    <property type="component" value="Chromosome"/>
</dbReference>
<dbReference type="Gene3D" id="3.20.20.370">
    <property type="entry name" value="Glycoside hydrolase/deacetylase"/>
    <property type="match status" value="1"/>
</dbReference>
<dbReference type="PANTHER" id="PTHR10587:SF137">
    <property type="entry name" value="4-DEOXY-4-FORMAMIDO-L-ARABINOSE-PHOSPHOUNDECAPRENOL DEFORMYLASE ARND-RELATED"/>
    <property type="match status" value="1"/>
</dbReference>
<dbReference type="AlphaFoldDB" id="Q1IZ52"/>
<dbReference type="GO" id="GO:0016810">
    <property type="term" value="F:hydrolase activity, acting on carbon-nitrogen (but not peptide) bonds"/>
    <property type="evidence" value="ECO:0007669"/>
    <property type="project" value="InterPro"/>
</dbReference>
<organism evidence="2 3">
    <name type="scientific">Deinococcus geothermalis (strain DSM 11300 / CIP 105573 / AG-3a)</name>
    <dbReference type="NCBI Taxonomy" id="319795"/>
    <lineage>
        <taxon>Bacteria</taxon>
        <taxon>Thermotogati</taxon>
        <taxon>Deinococcota</taxon>
        <taxon>Deinococci</taxon>
        <taxon>Deinococcales</taxon>
        <taxon>Deinococcaceae</taxon>
        <taxon>Deinococcus</taxon>
    </lineage>
</organism>
<keyword evidence="3" id="KW-1185">Reference proteome</keyword>
<proteinExistence type="predicted"/>
<name>Q1IZ52_DEIGD</name>
<gene>
    <name evidence="2" type="ordered locus">Dgeo_1185</name>
</gene>
<dbReference type="GO" id="GO:0005975">
    <property type="term" value="P:carbohydrate metabolic process"/>
    <property type="evidence" value="ECO:0007669"/>
    <property type="project" value="InterPro"/>
</dbReference>
<dbReference type="Pfam" id="PF01522">
    <property type="entry name" value="Polysacc_deac_1"/>
    <property type="match status" value="1"/>
</dbReference>
<dbReference type="PANTHER" id="PTHR10587">
    <property type="entry name" value="GLYCOSYL TRANSFERASE-RELATED"/>
    <property type="match status" value="1"/>
</dbReference>
<evidence type="ECO:0000313" key="2">
    <source>
        <dbReference type="EMBL" id="ABF45482.1"/>
    </source>
</evidence>
<dbReference type="InterPro" id="IPR050248">
    <property type="entry name" value="Polysacc_deacetylase_ArnD"/>
</dbReference>
<dbReference type="CDD" id="cd10959">
    <property type="entry name" value="CE4_NodB_like_3"/>
    <property type="match status" value="1"/>
</dbReference>
<dbReference type="EMBL" id="CP000359">
    <property type="protein sequence ID" value="ABF45482.1"/>
    <property type="molecule type" value="Genomic_DNA"/>
</dbReference>
<dbReference type="InterPro" id="IPR054467">
    <property type="entry name" value="YkoP-like_dom"/>
</dbReference>
<dbReference type="Pfam" id="PF22790">
    <property type="entry name" value="YkoP"/>
    <property type="match status" value="1"/>
</dbReference>
<dbReference type="HOGENOM" id="CLU_046845_0_0_0"/>
<dbReference type="PROSITE" id="PS51677">
    <property type="entry name" value="NODB"/>
    <property type="match status" value="1"/>
</dbReference>
<feature type="domain" description="NodB homology" evidence="1">
    <location>
        <begin position="37"/>
        <end position="218"/>
    </location>
</feature>
<dbReference type="eggNOG" id="COG0726">
    <property type="taxonomic scope" value="Bacteria"/>
</dbReference>
<dbReference type="RefSeq" id="WP_011530319.1">
    <property type="nucleotide sequence ID" value="NC_008025.1"/>
</dbReference>
<dbReference type="SUPFAM" id="SSF88713">
    <property type="entry name" value="Glycoside hydrolase/deacetylase"/>
    <property type="match status" value="1"/>
</dbReference>
<reference evidence="2" key="1">
    <citation type="submission" date="2006-04" db="EMBL/GenBank/DDBJ databases">
        <title>Complete sequence of chromosome of Deinococcus geothermalis DSM 11300.</title>
        <authorList>
            <consortium name="US DOE Joint Genome Institute"/>
            <person name="Copeland A."/>
            <person name="Lucas S."/>
            <person name="Lapidus A."/>
            <person name="Barry K."/>
            <person name="Detter J.C."/>
            <person name="Glavina del Rio T."/>
            <person name="Hammon N."/>
            <person name="Israni S."/>
            <person name="Dalin E."/>
            <person name="Tice H."/>
            <person name="Pitluck S."/>
            <person name="Brettin T."/>
            <person name="Bruce D."/>
            <person name="Han C."/>
            <person name="Tapia R."/>
            <person name="Saunders E."/>
            <person name="Gilna P."/>
            <person name="Schmutz J."/>
            <person name="Larimer F."/>
            <person name="Land M."/>
            <person name="Hauser L."/>
            <person name="Kyrpides N."/>
            <person name="Kim E."/>
            <person name="Daly M.J."/>
            <person name="Fredrickson J.K."/>
            <person name="Makarova K.S."/>
            <person name="Gaidamakova E.K."/>
            <person name="Zhai M."/>
            <person name="Richardson P."/>
        </authorList>
    </citation>
    <scope>NUCLEOTIDE SEQUENCE</scope>
    <source>
        <strain evidence="2">DSM 11300</strain>
    </source>
</reference>
<dbReference type="InterPro" id="IPR011330">
    <property type="entry name" value="Glyco_hydro/deAcase_b/a-brl"/>
</dbReference>
<dbReference type="InterPro" id="IPR002509">
    <property type="entry name" value="NODB_dom"/>
</dbReference>
<dbReference type="STRING" id="319795.Dgeo_1185"/>